<sequence length="332" mass="38724">MIIKKRGIPGAFAGLASLVSRISESDEMFKRIKSDYKNSRAGFAGELKVDNYLKELELKMPYYVLQNLNIKVGKKEVQIDTLLIHPNFILVIEIKNMRGEFYFDPVNKHFYRLNDEGKKEGMRNPEAQLSRSTTIINSFLRNIGIEMSANGLIVFVSRAGIVMQASENWKTIPIDSLVEYIEFLESRTKRVIANEICKRLAFELLTEDRLEKPFSIVDYYNISVDKVKKGVRCPKCDYIPMLRKHSRWCCGKCGKESRDAHLNTLQEYRLLFGPEITSRSAIEFMQHDSIYFAIRVLNNNAEIKKAKTRYRLFQIRDEKHLLSEFIREELKK</sequence>
<reference evidence="2 3" key="1">
    <citation type="submission" date="2024-06" db="EMBL/GenBank/DDBJ databases">
        <title>Sorghum-associated microbial communities from plants grown in Nebraska, USA.</title>
        <authorList>
            <person name="Schachtman D."/>
        </authorList>
    </citation>
    <scope>NUCLEOTIDE SEQUENCE [LARGE SCALE GENOMIC DNA]</scope>
    <source>
        <strain evidence="2 3">1288</strain>
    </source>
</reference>
<proteinExistence type="predicted"/>
<keyword evidence="3" id="KW-1185">Reference proteome</keyword>
<dbReference type="InterPro" id="IPR011528">
    <property type="entry name" value="NERD"/>
</dbReference>
<dbReference type="RefSeq" id="WP_354314546.1">
    <property type="nucleotide sequence ID" value="NZ_JBEPME010000007.1"/>
</dbReference>
<dbReference type="PROSITE" id="PS50965">
    <property type="entry name" value="NERD"/>
    <property type="match status" value="1"/>
</dbReference>
<dbReference type="Proteomes" id="UP001549104">
    <property type="component" value="Unassembled WGS sequence"/>
</dbReference>
<protein>
    <submittedName>
        <fullName evidence="2">Ribosomal protein S27AE</fullName>
    </submittedName>
</protein>
<organism evidence="2 3">
    <name type="scientific">Sporosarcina psychrophila</name>
    <name type="common">Bacillus psychrophilus</name>
    <dbReference type="NCBI Taxonomy" id="1476"/>
    <lineage>
        <taxon>Bacteria</taxon>
        <taxon>Bacillati</taxon>
        <taxon>Bacillota</taxon>
        <taxon>Bacilli</taxon>
        <taxon>Bacillales</taxon>
        <taxon>Caryophanaceae</taxon>
        <taxon>Sporosarcina</taxon>
    </lineage>
</organism>
<dbReference type="GO" id="GO:0005840">
    <property type="term" value="C:ribosome"/>
    <property type="evidence" value="ECO:0007669"/>
    <property type="project" value="UniProtKB-KW"/>
</dbReference>
<evidence type="ECO:0000313" key="2">
    <source>
        <dbReference type="EMBL" id="MET3658968.1"/>
    </source>
</evidence>
<keyword evidence="2" id="KW-0687">Ribonucleoprotein</keyword>
<comment type="caution">
    <text evidence="2">The sequence shown here is derived from an EMBL/GenBank/DDBJ whole genome shotgun (WGS) entry which is preliminary data.</text>
</comment>
<name>A0ABV2KG48_SPOPS</name>
<evidence type="ECO:0000313" key="3">
    <source>
        <dbReference type="Proteomes" id="UP001549104"/>
    </source>
</evidence>
<feature type="domain" description="NERD" evidence="1">
    <location>
        <begin position="41"/>
        <end position="159"/>
    </location>
</feature>
<dbReference type="Pfam" id="PF08378">
    <property type="entry name" value="NERD"/>
    <property type="match status" value="1"/>
</dbReference>
<keyword evidence="2" id="KW-0689">Ribosomal protein</keyword>
<dbReference type="EMBL" id="JBEPME010000007">
    <property type="protein sequence ID" value="MET3658968.1"/>
    <property type="molecule type" value="Genomic_DNA"/>
</dbReference>
<accession>A0ABV2KG48</accession>
<evidence type="ECO:0000259" key="1">
    <source>
        <dbReference type="PROSITE" id="PS50965"/>
    </source>
</evidence>
<gene>
    <name evidence="2" type="ORF">ABIC55_004087</name>
</gene>